<evidence type="ECO:0000313" key="1">
    <source>
        <dbReference type="EMBL" id="KAI0064177.1"/>
    </source>
</evidence>
<reference evidence="1" key="1">
    <citation type="submission" date="2021-03" db="EMBL/GenBank/DDBJ databases">
        <authorList>
            <consortium name="DOE Joint Genome Institute"/>
            <person name="Ahrendt S."/>
            <person name="Looney B.P."/>
            <person name="Miyauchi S."/>
            <person name="Morin E."/>
            <person name="Drula E."/>
            <person name="Courty P.E."/>
            <person name="Chicoki N."/>
            <person name="Fauchery L."/>
            <person name="Kohler A."/>
            <person name="Kuo A."/>
            <person name="Labutti K."/>
            <person name="Pangilinan J."/>
            <person name="Lipzen A."/>
            <person name="Riley R."/>
            <person name="Andreopoulos W."/>
            <person name="He G."/>
            <person name="Johnson J."/>
            <person name="Barry K.W."/>
            <person name="Grigoriev I.V."/>
            <person name="Nagy L."/>
            <person name="Hibbett D."/>
            <person name="Henrissat B."/>
            <person name="Matheny P.B."/>
            <person name="Labbe J."/>
            <person name="Martin F."/>
        </authorList>
    </citation>
    <scope>NUCLEOTIDE SEQUENCE</scope>
    <source>
        <strain evidence="1">HHB10654</strain>
    </source>
</reference>
<keyword evidence="2" id="KW-1185">Reference proteome</keyword>
<comment type="caution">
    <text evidence="1">The sequence shown here is derived from an EMBL/GenBank/DDBJ whole genome shotgun (WGS) entry which is preliminary data.</text>
</comment>
<gene>
    <name evidence="1" type="ORF">BV25DRAFT_1823747</name>
</gene>
<sequence>MTVARLPTNSPPHHHDSPPMAVLPAELMIEIFMYCAHISSIMPLRLAQVCRHWKNIAEQTPRIFQHIVVDDETLSFEVANRLAHLYLERSRTLPFDVSIHVVSRDSLLPLLSPFLSHLRRWRSCIIDGAKVDSVRFADFWNPGDGAPKLEQLDLNILDEEDIEKYEAQITARGHMVRTFKQYTTSLAANLLFMGVSASSLPSPITVTPLHFTSLRIAEGPGSRSIRTTDLLNFLSVCHELEYLSFNGSMGHPVYTVHDTEHPPPIVSLPRLRSLVLHSTLCTRVILSCLYTPALVELYLEYLNVDFEFPVLNPYLPRLPPAMGHPVSVLALDHPIANPSTSSNQAVDTGSTFSPDGVAHAIPGLFTFFLPSTPYTFPSDYTLEDGDSDDEGSSDYSQSPYSDHATGMGVRSLIKRSNPPLRVLEMDYADMRTKDFVWLFSRVPLLTDFRIVASDMADRVIRMLEPSATPYCLGTPGVCALADACAERGDMPDCEHYVMLPRLRSLELIHCQRLSGEVIVEVVTSRVAAADAAVAVGKDGPLPLDEIAIVGCVNFLEEHEDELWGVIGDRLQVH</sequence>
<protein>
    <submittedName>
        <fullName evidence="1">Uncharacterized protein</fullName>
    </submittedName>
</protein>
<reference evidence="1" key="2">
    <citation type="journal article" date="2022" name="New Phytol.">
        <title>Evolutionary transition to the ectomycorrhizal habit in the genomes of a hyperdiverse lineage of mushroom-forming fungi.</title>
        <authorList>
            <person name="Looney B."/>
            <person name="Miyauchi S."/>
            <person name="Morin E."/>
            <person name="Drula E."/>
            <person name="Courty P.E."/>
            <person name="Kohler A."/>
            <person name="Kuo A."/>
            <person name="LaButti K."/>
            <person name="Pangilinan J."/>
            <person name="Lipzen A."/>
            <person name="Riley R."/>
            <person name="Andreopoulos W."/>
            <person name="He G."/>
            <person name="Johnson J."/>
            <person name="Nolan M."/>
            <person name="Tritt A."/>
            <person name="Barry K.W."/>
            <person name="Grigoriev I.V."/>
            <person name="Nagy L.G."/>
            <person name="Hibbett D."/>
            <person name="Henrissat B."/>
            <person name="Matheny P.B."/>
            <person name="Labbe J."/>
            <person name="Martin F.M."/>
        </authorList>
    </citation>
    <scope>NUCLEOTIDE SEQUENCE</scope>
    <source>
        <strain evidence="1">HHB10654</strain>
    </source>
</reference>
<organism evidence="1 2">
    <name type="scientific">Artomyces pyxidatus</name>
    <dbReference type="NCBI Taxonomy" id="48021"/>
    <lineage>
        <taxon>Eukaryota</taxon>
        <taxon>Fungi</taxon>
        <taxon>Dikarya</taxon>
        <taxon>Basidiomycota</taxon>
        <taxon>Agaricomycotina</taxon>
        <taxon>Agaricomycetes</taxon>
        <taxon>Russulales</taxon>
        <taxon>Auriscalpiaceae</taxon>
        <taxon>Artomyces</taxon>
    </lineage>
</organism>
<accession>A0ACB8T6S9</accession>
<dbReference type="Proteomes" id="UP000814140">
    <property type="component" value="Unassembled WGS sequence"/>
</dbReference>
<dbReference type="EMBL" id="MU277200">
    <property type="protein sequence ID" value="KAI0064177.1"/>
    <property type="molecule type" value="Genomic_DNA"/>
</dbReference>
<evidence type="ECO:0000313" key="2">
    <source>
        <dbReference type="Proteomes" id="UP000814140"/>
    </source>
</evidence>
<proteinExistence type="predicted"/>
<name>A0ACB8T6S9_9AGAM</name>